<dbReference type="SMART" id="SM00645">
    <property type="entry name" value="Pept_C1"/>
    <property type="match status" value="1"/>
</dbReference>
<dbReference type="Proteomes" id="UP000887574">
    <property type="component" value="Unplaced"/>
</dbReference>
<dbReference type="SUPFAM" id="SSF54001">
    <property type="entry name" value="Cysteine proteinases"/>
    <property type="match status" value="1"/>
</dbReference>
<comment type="similarity">
    <text evidence="1">Belongs to the peptidase C1 family.</text>
</comment>
<dbReference type="PROSITE" id="PS00639">
    <property type="entry name" value="THIOL_PROTEASE_HIS"/>
    <property type="match status" value="1"/>
</dbReference>
<dbReference type="InterPro" id="IPR025660">
    <property type="entry name" value="Pept_his_AS"/>
</dbReference>
<protein>
    <submittedName>
        <fullName evidence="5">Peptidase C1A papain C-terminal domain-containing protein</fullName>
    </submittedName>
</protein>
<organism evidence="4 5">
    <name type="scientific">Ditylenchus dipsaci</name>
    <dbReference type="NCBI Taxonomy" id="166011"/>
    <lineage>
        <taxon>Eukaryota</taxon>
        <taxon>Metazoa</taxon>
        <taxon>Ecdysozoa</taxon>
        <taxon>Nematoda</taxon>
        <taxon>Chromadorea</taxon>
        <taxon>Rhabditida</taxon>
        <taxon>Tylenchina</taxon>
        <taxon>Tylenchomorpha</taxon>
        <taxon>Sphaerularioidea</taxon>
        <taxon>Anguinidae</taxon>
        <taxon>Anguininae</taxon>
        <taxon>Ditylenchus</taxon>
    </lineage>
</organism>
<name>A0A915DNW6_9BILA</name>
<dbReference type="InterPro" id="IPR000668">
    <property type="entry name" value="Peptidase_C1A_C"/>
</dbReference>
<dbReference type="Pfam" id="PF00112">
    <property type="entry name" value="Peptidase_C1"/>
    <property type="match status" value="1"/>
</dbReference>
<feature type="domain" description="Peptidase C1A papain C-terminal" evidence="3">
    <location>
        <begin position="2"/>
        <end position="94"/>
    </location>
</feature>
<dbReference type="PROSITE" id="PS00640">
    <property type="entry name" value="THIOL_PROTEASE_ASN"/>
    <property type="match status" value="1"/>
</dbReference>
<accession>A0A915DNW6</accession>
<proteinExistence type="inferred from homology"/>
<keyword evidence="2" id="KW-1015">Disulfide bond</keyword>
<keyword evidence="4" id="KW-1185">Reference proteome</keyword>
<dbReference type="WBParaSite" id="jg21419">
    <property type="protein sequence ID" value="jg21419"/>
    <property type="gene ID" value="jg21419"/>
</dbReference>
<dbReference type="GO" id="GO:0006508">
    <property type="term" value="P:proteolysis"/>
    <property type="evidence" value="ECO:0007669"/>
    <property type="project" value="InterPro"/>
</dbReference>
<evidence type="ECO:0000256" key="1">
    <source>
        <dbReference type="ARBA" id="ARBA00008455"/>
    </source>
</evidence>
<dbReference type="AlphaFoldDB" id="A0A915DNW6"/>
<evidence type="ECO:0000259" key="3">
    <source>
        <dbReference type="SMART" id="SM00645"/>
    </source>
</evidence>
<dbReference type="GO" id="GO:0008234">
    <property type="term" value="F:cysteine-type peptidase activity"/>
    <property type="evidence" value="ECO:0007669"/>
    <property type="project" value="InterPro"/>
</dbReference>
<sequence>MRRAQYDEQALKEAVARVGPVSVIIDASHQSFQFYSDGVYDDPECDPDNLDHGVLIVGYGSDPEYGDYWLIKNSWAEDWGENGYIRMARNKNNLWNCQFT</sequence>
<dbReference type="InterPro" id="IPR038765">
    <property type="entry name" value="Papain-like_cys_pep_sf"/>
</dbReference>
<dbReference type="CDD" id="cd02248">
    <property type="entry name" value="Peptidase_C1A"/>
    <property type="match status" value="1"/>
</dbReference>
<evidence type="ECO:0000313" key="5">
    <source>
        <dbReference type="WBParaSite" id="jg21419"/>
    </source>
</evidence>
<dbReference type="Gene3D" id="3.90.70.10">
    <property type="entry name" value="Cysteine proteinases"/>
    <property type="match status" value="1"/>
</dbReference>
<evidence type="ECO:0000256" key="2">
    <source>
        <dbReference type="ARBA" id="ARBA00023157"/>
    </source>
</evidence>
<dbReference type="InterPro" id="IPR039417">
    <property type="entry name" value="Peptidase_C1A_papain-like"/>
</dbReference>
<dbReference type="PANTHER" id="PTHR12411">
    <property type="entry name" value="CYSTEINE PROTEASE FAMILY C1-RELATED"/>
    <property type="match status" value="1"/>
</dbReference>
<reference evidence="5" key="1">
    <citation type="submission" date="2022-11" db="UniProtKB">
        <authorList>
            <consortium name="WormBaseParasite"/>
        </authorList>
    </citation>
    <scope>IDENTIFICATION</scope>
</reference>
<dbReference type="InterPro" id="IPR013128">
    <property type="entry name" value="Peptidase_C1A"/>
</dbReference>
<dbReference type="InterPro" id="IPR025661">
    <property type="entry name" value="Pept_asp_AS"/>
</dbReference>
<evidence type="ECO:0000313" key="4">
    <source>
        <dbReference type="Proteomes" id="UP000887574"/>
    </source>
</evidence>